<reference evidence="1 2" key="1">
    <citation type="submission" date="2016-12" db="EMBL/GenBank/DDBJ databases">
        <title>Candidatus Reconcilibacillus cellulovorans genome.</title>
        <authorList>
            <person name="Kolinko S."/>
            <person name="Wu Y.-W."/>
            <person name="Tachea F."/>
            <person name="Denzel E."/>
            <person name="Hiras J."/>
            <person name="Baecker N."/>
            <person name="Chan L.J."/>
            <person name="Eichorst S.A."/>
            <person name="Frey D."/>
            <person name="Adams P.D."/>
            <person name="Pray T."/>
            <person name="Tanjore D."/>
            <person name="Petzold C.J."/>
            <person name="Gladden J.M."/>
            <person name="Simmons B.A."/>
            <person name="Singer S.W."/>
        </authorList>
    </citation>
    <scope>NUCLEOTIDE SEQUENCE [LARGE SCALE GENOMIC DNA]</scope>
    <source>
        <strain evidence="1">JTherm</strain>
    </source>
</reference>
<dbReference type="NCBIfam" id="TIGR02530">
    <property type="entry name" value="flg_new"/>
    <property type="match status" value="1"/>
</dbReference>
<dbReference type="InterPro" id="IPR013367">
    <property type="entry name" value="Flagellar_put"/>
</dbReference>
<evidence type="ECO:0000313" key="1">
    <source>
        <dbReference type="EMBL" id="PDO11282.1"/>
    </source>
</evidence>
<dbReference type="EMBL" id="MOXJ01000004">
    <property type="protein sequence ID" value="PDO11282.1"/>
    <property type="molecule type" value="Genomic_DNA"/>
</dbReference>
<evidence type="ECO:0000313" key="2">
    <source>
        <dbReference type="Proteomes" id="UP000243688"/>
    </source>
</evidence>
<gene>
    <name evidence="1" type="ORF">BLM47_03355</name>
</gene>
<sequence length="133" mass="14407">MTGDNIGLTAGLRFPIPPVRPSSASPVNTVRAAQKPEEAALFQAVLRREMLKLSHHAEVRLRQRGIKLTNEDWNRIGAAVEKAEAKGAKDSLIVLKGLALIVNVPNRTVVTAVEQAGNQDYVFTQIDSAVILS</sequence>
<evidence type="ECO:0008006" key="3">
    <source>
        <dbReference type="Google" id="ProtNLM"/>
    </source>
</evidence>
<protein>
    <recommendedName>
        <fullName evidence="3">Flagellar protein</fullName>
    </recommendedName>
</protein>
<accession>A0A2A6E2Y3</accession>
<dbReference type="Pfam" id="PF12611">
    <property type="entry name" value="Flagellar_put"/>
    <property type="match status" value="1"/>
</dbReference>
<dbReference type="Proteomes" id="UP000243688">
    <property type="component" value="Unassembled WGS sequence"/>
</dbReference>
<dbReference type="AlphaFoldDB" id="A0A2A6E2Y3"/>
<name>A0A2A6E2Y3_9BACL</name>
<proteinExistence type="predicted"/>
<comment type="caution">
    <text evidence="1">The sequence shown here is derived from an EMBL/GenBank/DDBJ whole genome shotgun (WGS) entry which is preliminary data.</text>
</comment>
<organism evidence="1 2">
    <name type="scientific">Candidatus Reconcilbacillus cellulovorans</name>
    <dbReference type="NCBI Taxonomy" id="1906605"/>
    <lineage>
        <taxon>Bacteria</taxon>
        <taxon>Bacillati</taxon>
        <taxon>Bacillota</taxon>
        <taxon>Bacilli</taxon>
        <taxon>Bacillales</taxon>
        <taxon>Paenibacillaceae</taxon>
        <taxon>Candidatus Reconcilbacillus</taxon>
    </lineage>
</organism>